<dbReference type="EMBL" id="JANQDX010000012">
    <property type="protein sequence ID" value="KAL0914301.1"/>
    <property type="molecule type" value="Genomic_DNA"/>
</dbReference>
<keyword evidence="3" id="KW-1185">Reference proteome</keyword>
<protein>
    <recommendedName>
        <fullName evidence="1">Reverse transcriptase domain-containing protein</fullName>
    </recommendedName>
</protein>
<evidence type="ECO:0000259" key="1">
    <source>
        <dbReference type="PROSITE" id="PS50878"/>
    </source>
</evidence>
<accession>A0ABD0UV76</accession>
<dbReference type="PROSITE" id="PS50878">
    <property type="entry name" value="RT_POL"/>
    <property type="match status" value="1"/>
</dbReference>
<dbReference type="PANTHER" id="PTHR33116:SF78">
    <property type="entry name" value="OS12G0587133 PROTEIN"/>
    <property type="match status" value="1"/>
</dbReference>
<name>A0ABD0UV76_DENTH</name>
<dbReference type="InterPro" id="IPR000477">
    <property type="entry name" value="RT_dom"/>
</dbReference>
<reference evidence="2 3" key="1">
    <citation type="journal article" date="2024" name="Plant Biotechnol. J.">
        <title>Dendrobium thyrsiflorum genome and its molecular insights into genes involved in important horticultural traits.</title>
        <authorList>
            <person name="Chen B."/>
            <person name="Wang J.Y."/>
            <person name="Zheng P.J."/>
            <person name="Li K.L."/>
            <person name="Liang Y.M."/>
            <person name="Chen X.F."/>
            <person name="Zhang C."/>
            <person name="Zhao X."/>
            <person name="He X."/>
            <person name="Zhang G.Q."/>
            <person name="Liu Z.J."/>
            <person name="Xu Q."/>
        </authorList>
    </citation>
    <scope>NUCLEOTIDE SEQUENCE [LARGE SCALE GENOMIC DNA]</scope>
    <source>
        <strain evidence="2">GZMU011</strain>
    </source>
</reference>
<organism evidence="2 3">
    <name type="scientific">Dendrobium thyrsiflorum</name>
    <name type="common">Pinecone-like raceme dendrobium</name>
    <name type="synonym">Orchid</name>
    <dbReference type="NCBI Taxonomy" id="117978"/>
    <lineage>
        <taxon>Eukaryota</taxon>
        <taxon>Viridiplantae</taxon>
        <taxon>Streptophyta</taxon>
        <taxon>Embryophyta</taxon>
        <taxon>Tracheophyta</taxon>
        <taxon>Spermatophyta</taxon>
        <taxon>Magnoliopsida</taxon>
        <taxon>Liliopsida</taxon>
        <taxon>Asparagales</taxon>
        <taxon>Orchidaceae</taxon>
        <taxon>Epidendroideae</taxon>
        <taxon>Malaxideae</taxon>
        <taxon>Dendrobiinae</taxon>
        <taxon>Dendrobium</taxon>
    </lineage>
</organism>
<comment type="caution">
    <text evidence="2">The sequence shown here is derived from an EMBL/GenBank/DDBJ whole genome shotgun (WGS) entry which is preliminary data.</text>
</comment>
<dbReference type="Proteomes" id="UP001552299">
    <property type="component" value="Unassembled WGS sequence"/>
</dbReference>
<gene>
    <name evidence="2" type="ORF">M5K25_014637</name>
</gene>
<dbReference type="AlphaFoldDB" id="A0ABD0UV76"/>
<sequence length="420" mass="47549">MDALSSLLEEGNFVGARIGNRNINHLLYADDLLVFGVPSITNCQNLMVILNTFAAASGLYINSEKSTLLTSKSIPHSDDIRSALNLHNSKDVITYLGIPIAYKRLKISDFHLFMEKVTKNLSGWNANLLSLAGRLQFLKYTMTNSIAYWIRGSILPKYVQKFFKKIASKFLFFGDALTGRKLHMVAWVNVCKPKSKGGLGLHSIPALIYGFNCSLILRFSNLDYPLASWITAKYGNPWQPPPRFVLLSGRLSVLLLMRQKLISHLLIMWKSVLRYSVFGWLALVGGLKTAVELSRRNIQVDMDCVFCHNAPESISHLFFDCNFSHTVLCNLIPAASSILLRPNIHQLFDWIAECPTFNEQTKCFYCIITCSVIYSVWRERNNRKFGNCATNLNSVCYNIKKAISLKVHKWKNSLSLLDGF</sequence>
<feature type="domain" description="Reverse transcriptase" evidence="1">
    <location>
        <begin position="1"/>
        <end position="100"/>
    </location>
</feature>
<dbReference type="Pfam" id="PF13966">
    <property type="entry name" value="zf-RVT"/>
    <property type="match status" value="1"/>
</dbReference>
<evidence type="ECO:0000313" key="2">
    <source>
        <dbReference type="EMBL" id="KAL0914301.1"/>
    </source>
</evidence>
<dbReference type="PANTHER" id="PTHR33116">
    <property type="entry name" value="REVERSE TRANSCRIPTASE ZINC-BINDING DOMAIN-CONTAINING PROTEIN-RELATED-RELATED"/>
    <property type="match status" value="1"/>
</dbReference>
<proteinExistence type="predicted"/>
<evidence type="ECO:0000313" key="3">
    <source>
        <dbReference type="Proteomes" id="UP001552299"/>
    </source>
</evidence>
<dbReference type="Pfam" id="PF00078">
    <property type="entry name" value="RVT_1"/>
    <property type="match status" value="1"/>
</dbReference>
<dbReference type="InterPro" id="IPR026960">
    <property type="entry name" value="RVT-Znf"/>
</dbReference>